<gene>
    <name evidence="1" type="ORF">Nepgr_032664</name>
</gene>
<name>A0AAD3TKI1_NEPGR</name>
<keyword evidence="2" id="KW-1185">Reference proteome</keyword>
<accession>A0AAD3TKI1</accession>
<protein>
    <submittedName>
        <fullName evidence="1">Uncharacterized protein</fullName>
    </submittedName>
</protein>
<dbReference type="Pfam" id="PF05553">
    <property type="entry name" value="DUF761"/>
    <property type="match status" value="1"/>
</dbReference>
<dbReference type="AlphaFoldDB" id="A0AAD3TKI1"/>
<dbReference type="EMBL" id="BSYO01000039">
    <property type="protein sequence ID" value="GMH30821.1"/>
    <property type="molecule type" value="Genomic_DNA"/>
</dbReference>
<comment type="caution">
    <text evidence="1">The sequence shown here is derived from an EMBL/GenBank/DDBJ whole genome shotgun (WGS) entry which is preliminary data.</text>
</comment>
<dbReference type="Proteomes" id="UP001279734">
    <property type="component" value="Unassembled WGS sequence"/>
</dbReference>
<evidence type="ECO:0000313" key="1">
    <source>
        <dbReference type="EMBL" id="GMH30821.1"/>
    </source>
</evidence>
<organism evidence="1 2">
    <name type="scientific">Nepenthes gracilis</name>
    <name type="common">Slender pitcher plant</name>
    <dbReference type="NCBI Taxonomy" id="150966"/>
    <lineage>
        <taxon>Eukaryota</taxon>
        <taxon>Viridiplantae</taxon>
        <taxon>Streptophyta</taxon>
        <taxon>Embryophyta</taxon>
        <taxon>Tracheophyta</taxon>
        <taxon>Spermatophyta</taxon>
        <taxon>Magnoliopsida</taxon>
        <taxon>eudicotyledons</taxon>
        <taxon>Gunneridae</taxon>
        <taxon>Pentapetalae</taxon>
        <taxon>Caryophyllales</taxon>
        <taxon>Nepenthaceae</taxon>
        <taxon>Nepenthes</taxon>
    </lineage>
</organism>
<sequence length="176" mass="20537">MIPARTVLRNITSKFQIKLHKLNKSKIIKKPKNLFKLISRRRSIFYPSLSLPFKSNSYHHQKQPQFRPSPALRRLGHHHHLIRKHQRHYPPPIYVDELSTGMMAPHNDERSRGAAPGVIVESKEDNGKTEAVTADEFWESVMLASPLMRGVDARAEEFIARFRAELEFQKMITHRL</sequence>
<proteinExistence type="predicted"/>
<dbReference type="InterPro" id="IPR008480">
    <property type="entry name" value="DUF761_pln"/>
</dbReference>
<evidence type="ECO:0000313" key="2">
    <source>
        <dbReference type="Proteomes" id="UP001279734"/>
    </source>
</evidence>
<reference evidence="1" key="1">
    <citation type="submission" date="2023-05" db="EMBL/GenBank/DDBJ databases">
        <title>Nepenthes gracilis genome sequencing.</title>
        <authorList>
            <person name="Fukushima K."/>
        </authorList>
    </citation>
    <scope>NUCLEOTIDE SEQUENCE</scope>
    <source>
        <strain evidence="1">SING2019-196</strain>
    </source>
</reference>